<protein>
    <submittedName>
        <fullName evidence="7">CDP-glycerol glycerophosphotransferase family protein</fullName>
    </submittedName>
</protein>
<gene>
    <name evidence="7" type="ORF">ACFP3T_12175</name>
</gene>
<comment type="similarity">
    <text evidence="2">Belongs to the CDP-glycerol glycerophosphotransferase family.</text>
</comment>
<dbReference type="Gene3D" id="3.40.50.12580">
    <property type="match status" value="1"/>
</dbReference>
<keyword evidence="8" id="KW-1185">Reference proteome</keyword>
<keyword evidence="4" id="KW-0808">Transferase</keyword>
<comment type="subcellular location">
    <subcellularLocation>
        <location evidence="1">Cell membrane</location>
        <topology evidence="1">Peripheral membrane protein</topology>
    </subcellularLocation>
</comment>
<dbReference type="Proteomes" id="UP001596253">
    <property type="component" value="Unassembled WGS sequence"/>
</dbReference>
<proteinExistence type="inferred from homology"/>
<evidence type="ECO:0000256" key="3">
    <source>
        <dbReference type="ARBA" id="ARBA00022475"/>
    </source>
</evidence>
<dbReference type="RefSeq" id="WP_137640059.1">
    <property type="nucleotide sequence ID" value="NZ_BJDK01000013.1"/>
</dbReference>
<reference evidence="8" key="1">
    <citation type="journal article" date="2019" name="Int. J. Syst. Evol. Microbiol.">
        <title>The Global Catalogue of Microorganisms (GCM) 10K type strain sequencing project: providing services to taxonomists for standard genome sequencing and annotation.</title>
        <authorList>
            <consortium name="The Broad Institute Genomics Platform"/>
            <consortium name="The Broad Institute Genome Sequencing Center for Infectious Disease"/>
            <person name="Wu L."/>
            <person name="Ma J."/>
        </authorList>
    </citation>
    <scope>NUCLEOTIDE SEQUENCE [LARGE SCALE GENOMIC DNA]</scope>
    <source>
        <strain evidence="8">CCM 8932</strain>
    </source>
</reference>
<dbReference type="SUPFAM" id="SSF53756">
    <property type="entry name" value="UDP-Glycosyltransferase/glycogen phosphorylase"/>
    <property type="match status" value="1"/>
</dbReference>
<evidence type="ECO:0000256" key="4">
    <source>
        <dbReference type="ARBA" id="ARBA00022679"/>
    </source>
</evidence>
<dbReference type="Gene3D" id="3.40.50.11820">
    <property type="match status" value="1"/>
</dbReference>
<dbReference type="InterPro" id="IPR007554">
    <property type="entry name" value="Glycerophosphate_synth"/>
</dbReference>
<dbReference type="PANTHER" id="PTHR37316">
    <property type="entry name" value="TEICHOIC ACID GLYCEROL-PHOSPHATE PRIMASE"/>
    <property type="match status" value="1"/>
</dbReference>
<evidence type="ECO:0000313" key="7">
    <source>
        <dbReference type="EMBL" id="MFC6165430.1"/>
    </source>
</evidence>
<organism evidence="7 8">
    <name type="scientific">Lactiplantibacillus dongliensis</name>
    <dbReference type="NCBI Taxonomy" id="2559919"/>
    <lineage>
        <taxon>Bacteria</taxon>
        <taxon>Bacillati</taxon>
        <taxon>Bacillota</taxon>
        <taxon>Bacilli</taxon>
        <taxon>Lactobacillales</taxon>
        <taxon>Lactobacillaceae</taxon>
        <taxon>Lactiplantibacillus</taxon>
    </lineage>
</organism>
<evidence type="ECO:0000256" key="1">
    <source>
        <dbReference type="ARBA" id="ARBA00004202"/>
    </source>
</evidence>
<accession>A0ABW1RAE4</accession>
<evidence type="ECO:0000256" key="6">
    <source>
        <dbReference type="ARBA" id="ARBA00023136"/>
    </source>
</evidence>
<keyword evidence="5" id="KW-0777">Teichoic acid biosynthesis</keyword>
<comment type="caution">
    <text evidence="7">The sequence shown here is derived from an EMBL/GenBank/DDBJ whole genome shotgun (WGS) entry which is preliminary data.</text>
</comment>
<dbReference type="InterPro" id="IPR043148">
    <property type="entry name" value="TagF_C"/>
</dbReference>
<evidence type="ECO:0000256" key="2">
    <source>
        <dbReference type="ARBA" id="ARBA00010488"/>
    </source>
</evidence>
<dbReference type="InterPro" id="IPR051612">
    <property type="entry name" value="Teichoic_Acid_Biosynth"/>
</dbReference>
<dbReference type="InterPro" id="IPR043149">
    <property type="entry name" value="TagF_N"/>
</dbReference>
<name>A0ABW1RAE4_9LACO</name>
<sequence length="405" mass="47311">MARLKHRLMTAIKILIRGGLIVLNDGFILLPVKKHSFVFESFNGNDINDNPMALYQALLAQHPEYADRCYFNVKPRKYAALKARYPEIQLLKRFHLKWIWVMARADFWVFNSRLPRWWHKNSGTTYVQTWHGTPLKHLGVDIDAVEIPGTDTQTYHQKFIDEAKRWDYLIAPNQYSHDIFAHAFGFNQQWLDTGYPRNDRLYHTTASETAQLKQQLVGRADAQVILYAPTWRDDDFQYVGRYNFKLPFDLATFFQHVSADTVLVLRPHYLVKDQIDITGFEDRVKILAETDITNLYLISDLMITDYSSVMFDYANLKRPQLFYAYDLEHYRDQLRGFYFDYESELPGPLVTDAAALYAALDRYTAGHWQPTAAAPAFYKRFCGWEDGRASQKVLQQIGIEATQDA</sequence>
<dbReference type="PANTHER" id="PTHR37316:SF3">
    <property type="entry name" value="TEICHOIC ACID GLYCEROL-PHOSPHATE TRANSFERASE"/>
    <property type="match status" value="1"/>
</dbReference>
<dbReference type="EMBL" id="JBHSSD010000051">
    <property type="protein sequence ID" value="MFC6165430.1"/>
    <property type="molecule type" value="Genomic_DNA"/>
</dbReference>
<evidence type="ECO:0000313" key="8">
    <source>
        <dbReference type="Proteomes" id="UP001596253"/>
    </source>
</evidence>
<keyword evidence="6" id="KW-0472">Membrane</keyword>
<keyword evidence="3" id="KW-1003">Cell membrane</keyword>
<dbReference type="Pfam" id="PF04464">
    <property type="entry name" value="Glyphos_transf"/>
    <property type="match status" value="1"/>
</dbReference>
<evidence type="ECO:0000256" key="5">
    <source>
        <dbReference type="ARBA" id="ARBA00022944"/>
    </source>
</evidence>